<reference evidence="1 2" key="1">
    <citation type="journal article" date="2007" name="Proc. Natl. Acad. Sci. U.S.A.">
        <title>The genome of Syntrophus aciditrophicus: life at the thermodynamic limit of microbial growth.</title>
        <authorList>
            <person name="McInerney M.J."/>
            <person name="Rohlin L."/>
            <person name="Mouttaki H."/>
            <person name="Kim U."/>
            <person name="Krupp R.S."/>
            <person name="Rios-Hernandez L."/>
            <person name="Sieber J."/>
            <person name="Struchtemeyer C.G."/>
            <person name="Bhattacharyya A."/>
            <person name="Campbell J.W."/>
            <person name="Gunsalus R.P."/>
        </authorList>
    </citation>
    <scope>NUCLEOTIDE SEQUENCE [LARGE SCALE GENOMIC DNA]</scope>
    <source>
        <strain evidence="1 2">SB</strain>
    </source>
</reference>
<sequence>MLKLVQKYPSAIALKDADLGQLSEMLIANSYRHKKRGVCRRADQGRTFINRYQKFS</sequence>
<keyword evidence="2" id="KW-1185">Reference proteome</keyword>
<dbReference type="AlphaFoldDB" id="Q2LV39"/>
<gene>
    <name evidence="1" type="ORF">SYN_03669</name>
</gene>
<dbReference type="EMBL" id="CP000252">
    <property type="protein sequence ID" value="ABC77950.1"/>
    <property type="molecule type" value="Genomic_DNA"/>
</dbReference>
<accession>Q2LV39</accession>
<dbReference type="STRING" id="56780.SYN_03669"/>
<evidence type="ECO:0000313" key="2">
    <source>
        <dbReference type="Proteomes" id="UP000001933"/>
    </source>
</evidence>
<dbReference type="InParanoid" id="Q2LV39"/>
<dbReference type="HOGENOM" id="CLU_3012652_0_0_7"/>
<protein>
    <submittedName>
        <fullName evidence="1">Hypothetical cytosolic protein</fullName>
    </submittedName>
</protein>
<name>Q2LV39_SYNAS</name>
<dbReference type="KEGG" id="sat:SYN_03669"/>
<proteinExistence type="predicted"/>
<dbReference type="Proteomes" id="UP000001933">
    <property type="component" value="Chromosome"/>
</dbReference>
<organism evidence="1 2">
    <name type="scientific">Syntrophus aciditrophicus (strain SB)</name>
    <dbReference type="NCBI Taxonomy" id="56780"/>
    <lineage>
        <taxon>Bacteria</taxon>
        <taxon>Pseudomonadati</taxon>
        <taxon>Thermodesulfobacteriota</taxon>
        <taxon>Syntrophia</taxon>
        <taxon>Syntrophales</taxon>
        <taxon>Syntrophaceae</taxon>
        <taxon>Syntrophus</taxon>
    </lineage>
</organism>
<evidence type="ECO:0000313" key="1">
    <source>
        <dbReference type="EMBL" id="ABC77950.1"/>
    </source>
</evidence>